<name>A0A8S5QNL2_9CAUD</name>
<protein>
    <submittedName>
        <fullName evidence="1">Uncharacterized protein</fullName>
    </submittedName>
</protein>
<sequence length="30" mass="3582">MLMKQYNILLNSFKIKGERNLSLFSFGQFN</sequence>
<evidence type="ECO:0000313" key="1">
    <source>
        <dbReference type="EMBL" id="DAE20822.1"/>
    </source>
</evidence>
<organism evidence="1">
    <name type="scientific">Siphoviridae sp. ctWhx86</name>
    <dbReference type="NCBI Taxonomy" id="2826362"/>
    <lineage>
        <taxon>Viruses</taxon>
        <taxon>Duplodnaviria</taxon>
        <taxon>Heunggongvirae</taxon>
        <taxon>Uroviricota</taxon>
        <taxon>Caudoviricetes</taxon>
    </lineage>
</organism>
<proteinExistence type="predicted"/>
<dbReference type="EMBL" id="BK015702">
    <property type="protein sequence ID" value="DAE20822.1"/>
    <property type="molecule type" value="Genomic_DNA"/>
</dbReference>
<accession>A0A8S5QNL2</accession>
<reference evidence="1" key="1">
    <citation type="journal article" date="2021" name="Proc. Natl. Acad. Sci. U.S.A.">
        <title>A Catalog of Tens of Thousands of Viruses from Human Metagenomes Reveals Hidden Associations with Chronic Diseases.</title>
        <authorList>
            <person name="Tisza M.J."/>
            <person name="Buck C.B."/>
        </authorList>
    </citation>
    <scope>NUCLEOTIDE SEQUENCE</scope>
    <source>
        <strain evidence="1">CtWhx86</strain>
    </source>
</reference>